<gene>
    <name evidence="1" type="ORF">H0G86_012618</name>
</gene>
<name>A0A8G0PKG4_9HYPO</name>
<evidence type="ECO:0000313" key="2">
    <source>
        <dbReference type="Proteomes" id="UP000826661"/>
    </source>
</evidence>
<reference evidence="1 2" key="1">
    <citation type="journal article" date="2021" name="BMC Genomics">
        <title>Telomere-to-telomere genome assembly of asparaginase-producing Trichoderma simmonsii.</title>
        <authorList>
            <person name="Chung D."/>
            <person name="Kwon Y.M."/>
            <person name="Yang Y."/>
        </authorList>
    </citation>
    <scope>NUCLEOTIDE SEQUENCE [LARGE SCALE GENOMIC DNA]</scope>
    <source>
        <strain evidence="1 2">GH-Sj1</strain>
    </source>
</reference>
<protein>
    <submittedName>
        <fullName evidence="1">Uncharacterized protein</fullName>
    </submittedName>
</protein>
<dbReference type="Proteomes" id="UP000826661">
    <property type="component" value="Chromosome VII"/>
</dbReference>
<keyword evidence="2" id="KW-1185">Reference proteome</keyword>
<proteinExistence type="predicted"/>
<evidence type="ECO:0000313" key="1">
    <source>
        <dbReference type="EMBL" id="QYT05736.1"/>
    </source>
</evidence>
<dbReference type="AlphaFoldDB" id="A0A8G0PKG4"/>
<organism evidence="1 2">
    <name type="scientific">Trichoderma simmonsii</name>
    <dbReference type="NCBI Taxonomy" id="1491479"/>
    <lineage>
        <taxon>Eukaryota</taxon>
        <taxon>Fungi</taxon>
        <taxon>Dikarya</taxon>
        <taxon>Ascomycota</taxon>
        <taxon>Pezizomycotina</taxon>
        <taxon>Sordariomycetes</taxon>
        <taxon>Hypocreomycetidae</taxon>
        <taxon>Hypocreales</taxon>
        <taxon>Hypocreaceae</taxon>
        <taxon>Trichoderma</taxon>
    </lineage>
</organism>
<dbReference type="EMBL" id="CP075870">
    <property type="protein sequence ID" value="QYT05736.1"/>
    <property type="molecule type" value="Genomic_DNA"/>
</dbReference>
<accession>A0A8G0PKG4</accession>
<sequence>MMGWKKRVDNNEGGDNTMERFDVCHDLTQERCVCREAFRVKISWVGSSVWISTISSLIDVFNIISSFKNCVFQSECASSNKAVNRMPGLLNDLGSSKCVNITLRVATHLARTRYAVSKQIAVD</sequence>